<proteinExistence type="predicted"/>
<gene>
    <name evidence="1" type="ORF">FJTKL_02292</name>
</gene>
<evidence type="ECO:0000313" key="1">
    <source>
        <dbReference type="EMBL" id="KAL2289276.1"/>
    </source>
</evidence>
<sequence>MEFLTVMLQQQGARVLGIHVLVGKRRRPQPRNKPGVAQYDSLWALVPRGGGNLAYDAFNAAVMDKVDTLAQLKSEEGALTFFWPIGKYMSFTHRIYMTPFAVDLPRGIYVPPPTSLMTNLSTRGDDRRPLWVEFHIHNPSTSPRDLSLTTEVNQQLRRLDSRLSNGQDGHNTLGITEVPAQTPNLTDTLAIDKKDFICVAELSILVLTLNSPSDLVENIVTRYGTVGGHDERFVLRRNYADLLSSLSRDLFFAWVCEEDIESVLRKSIGDKEPGLVMRPGFTMVMQRYMLELAVDMAAELERQCEVRGD</sequence>
<comment type="caution">
    <text evidence="1">The sequence shown here is derived from an EMBL/GenBank/DDBJ whole genome shotgun (WGS) entry which is preliminary data.</text>
</comment>
<keyword evidence="2" id="KW-1185">Reference proteome</keyword>
<evidence type="ECO:0000313" key="2">
    <source>
        <dbReference type="Proteomes" id="UP001600888"/>
    </source>
</evidence>
<organism evidence="1 2">
    <name type="scientific">Diaporthe vaccinii</name>
    <dbReference type="NCBI Taxonomy" id="105482"/>
    <lineage>
        <taxon>Eukaryota</taxon>
        <taxon>Fungi</taxon>
        <taxon>Dikarya</taxon>
        <taxon>Ascomycota</taxon>
        <taxon>Pezizomycotina</taxon>
        <taxon>Sordariomycetes</taxon>
        <taxon>Sordariomycetidae</taxon>
        <taxon>Diaporthales</taxon>
        <taxon>Diaporthaceae</taxon>
        <taxon>Diaporthe</taxon>
        <taxon>Diaporthe eres species complex</taxon>
    </lineage>
</organism>
<dbReference type="Proteomes" id="UP001600888">
    <property type="component" value="Unassembled WGS sequence"/>
</dbReference>
<reference evidence="1 2" key="1">
    <citation type="submission" date="2024-03" db="EMBL/GenBank/DDBJ databases">
        <title>A high-quality draft genome sequence of Diaporthe vaccinii, a causative agent of upright dieback and viscid rot disease in cranberry plants.</title>
        <authorList>
            <person name="Sarrasin M."/>
            <person name="Lang B.F."/>
            <person name="Burger G."/>
        </authorList>
    </citation>
    <scope>NUCLEOTIDE SEQUENCE [LARGE SCALE GENOMIC DNA]</scope>
    <source>
        <strain evidence="1 2">IS7</strain>
    </source>
</reference>
<protein>
    <submittedName>
        <fullName evidence="1">Uncharacterized protein</fullName>
    </submittedName>
</protein>
<name>A0ABR4F3K2_9PEZI</name>
<accession>A0ABR4F3K2</accession>
<dbReference type="EMBL" id="JBAWTH010000013">
    <property type="protein sequence ID" value="KAL2289276.1"/>
    <property type="molecule type" value="Genomic_DNA"/>
</dbReference>